<feature type="domain" description="Rv2175c C-terminal" evidence="1">
    <location>
        <begin position="58"/>
        <end position="113"/>
    </location>
</feature>
<keyword evidence="4" id="KW-1185">Reference proteome</keyword>
<dbReference type="Proteomes" id="UP000235122">
    <property type="component" value="Unassembled WGS sequence"/>
</dbReference>
<dbReference type="STRING" id="33007.HMPREF3198_02249"/>
<comment type="caution">
    <text evidence="3">The sequence shown here is derived from an EMBL/GenBank/DDBJ whole genome shotgun (WGS) entry which is preliminary data.</text>
</comment>
<dbReference type="AlphaFoldDB" id="A0A2I1IL20"/>
<name>A0A2I1IL20_9ACTO</name>
<reference evidence="3 4" key="1">
    <citation type="submission" date="2017-12" db="EMBL/GenBank/DDBJ databases">
        <title>Phylogenetic diversity of female urinary microbiome.</title>
        <authorList>
            <person name="Thomas-White K."/>
            <person name="Wolfe A.J."/>
        </authorList>
    </citation>
    <scope>NUCLEOTIDE SEQUENCE [LARGE SCALE GENOMIC DNA]</scope>
    <source>
        <strain evidence="3 4">UMB0402</strain>
    </source>
</reference>
<accession>A0A2I1IL20</accession>
<evidence type="ECO:0000259" key="2">
    <source>
        <dbReference type="Pfam" id="PF21531"/>
    </source>
</evidence>
<dbReference type="GO" id="GO:0003677">
    <property type="term" value="F:DNA binding"/>
    <property type="evidence" value="ECO:0007669"/>
    <property type="project" value="UniProtKB-KW"/>
</dbReference>
<dbReference type="InterPro" id="IPR048576">
    <property type="entry name" value="Rv2175c_wHTH"/>
</dbReference>
<feature type="domain" description="DNA-binding protein Rv2175c wHTH" evidence="2">
    <location>
        <begin position="2"/>
        <end position="48"/>
    </location>
</feature>
<proteinExistence type="predicted"/>
<dbReference type="GeneID" id="35866930"/>
<protein>
    <submittedName>
        <fullName evidence="3">DNA-binding protein</fullName>
    </submittedName>
</protein>
<evidence type="ECO:0000259" key="1">
    <source>
        <dbReference type="Pfam" id="PF18367"/>
    </source>
</evidence>
<gene>
    <name evidence="3" type="ORF">CYJ19_08860</name>
</gene>
<evidence type="ECO:0000313" key="3">
    <source>
        <dbReference type="EMBL" id="PKY71818.1"/>
    </source>
</evidence>
<dbReference type="EMBL" id="PKKO01000005">
    <property type="protein sequence ID" value="PKY71818.1"/>
    <property type="molecule type" value="Genomic_DNA"/>
</dbReference>
<keyword evidence="3" id="KW-0238">DNA-binding</keyword>
<organism evidence="3 4">
    <name type="scientific">Winkia neuii</name>
    <dbReference type="NCBI Taxonomy" id="33007"/>
    <lineage>
        <taxon>Bacteria</taxon>
        <taxon>Bacillati</taxon>
        <taxon>Actinomycetota</taxon>
        <taxon>Actinomycetes</taxon>
        <taxon>Actinomycetales</taxon>
        <taxon>Actinomycetaceae</taxon>
        <taxon>Winkia</taxon>
    </lineage>
</organism>
<dbReference type="Pfam" id="PF21531">
    <property type="entry name" value="Rv2175c_wHTH"/>
    <property type="match status" value="1"/>
</dbReference>
<sequence>MSEKLLVLPDVAERLAIPYSKLRSAVREGKIGSLRNAQGILCIPEDFLVHAEGGYALVDGLEGTMTVLQDSGMSAAEATSWLLEGDDTFEGRPIDALRQGRKKQVNSYASALAF</sequence>
<dbReference type="RefSeq" id="WP_024331638.1">
    <property type="nucleotide sequence ID" value="NZ_JASOXK010000009.1"/>
</dbReference>
<dbReference type="Pfam" id="PF18367">
    <property type="entry name" value="Rv2175c_C"/>
    <property type="match status" value="1"/>
</dbReference>
<evidence type="ECO:0000313" key="4">
    <source>
        <dbReference type="Proteomes" id="UP000235122"/>
    </source>
</evidence>
<dbReference type="InterPro" id="IPR041098">
    <property type="entry name" value="Rv2175c_C"/>
</dbReference>